<comment type="caution">
    <text evidence="14">The sequence shown here is derived from an EMBL/GenBank/DDBJ whole genome shotgun (WGS) entry which is preliminary data.</text>
</comment>
<keyword evidence="15" id="KW-1185">Reference proteome</keyword>
<keyword evidence="10" id="KW-0411">Iron-sulfur</keyword>
<dbReference type="Pfam" id="PF00730">
    <property type="entry name" value="HhH-GPD"/>
    <property type="match status" value="1"/>
</dbReference>
<name>A0A0D8ZWW3_9CYAN</name>
<dbReference type="EC" id="3.2.2.31" evidence="4"/>
<evidence type="ECO:0000256" key="9">
    <source>
        <dbReference type="ARBA" id="ARBA00023004"/>
    </source>
</evidence>
<dbReference type="GO" id="GO:0034039">
    <property type="term" value="F:8-oxo-7,8-dihydroguanine DNA N-glycosylase activity"/>
    <property type="evidence" value="ECO:0007669"/>
    <property type="project" value="TreeGrafter"/>
</dbReference>
<dbReference type="Proteomes" id="UP000032452">
    <property type="component" value="Unassembled WGS sequence"/>
</dbReference>
<dbReference type="STRING" id="1618023.UH38_11685"/>
<feature type="domain" description="HhH-GPD" evidence="13">
    <location>
        <begin position="56"/>
        <end position="206"/>
    </location>
</feature>
<dbReference type="GO" id="GO:0000701">
    <property type="term" value="F:purine-specific mismatch base pair DNA N-glycosylase activity"/>
    <property type="evidence" value="ECO:0007669"/>
    <property type="project" value="UniProtKB-EC"/>
</dbReference>
<dbReference type="SUPFAM" id="SSF48150">
    <property type="entry name" value="DNA-glycosylase"/>
    <property type="match status" value="1"/>
</dbReference>
<dbReference type="InterPro" id="IPR044298">
    <property type="entry name" value="MIG/MutY"/>
</dbReference>
<keyword evidence="6" id="KW-0479">Metal-binding</keyword>
<comment type="cofactor">
    <cofactor evidence="2">
        <name>[4Fe-4S] cluster</name>
        <dbReference type="ChEBI" id="CHEBI:49883"/>
    </cofactor>
</comment>
<organism evidence="14 15">
    <name type="scientific">Aliterella atlantica CENA595</name>
    <dbReference type="NCBI Taxonomy" id="1618023"/>
    <lineage>
        <taxon>Bacteria</taxon>
        <taxon>Bacillati</taxon>
        <taxon>Cyanobacteriota</taxon>
        <taxon>Cyanophyceae</taxon>
        <taxon>Chroococcidiopsidales</taxon>
        <taxon>Aliterellaceae</taxon>
        <taxon>Aliterella</taxon>
    </lineage>
</organism>
<dbReference type="SMART" id="SM00478">
    <property type="entry name" value="ENDO3c"/>
    <property type="match status" value="1"/>
</dbReference>
<dbReference type="PANTHER" id="PTHR42944">
    <property type="entry name" value="ADENINE DNA GLYCOSYLASE"/>
    <property type="match status" value="1"/>
</dbReference>
<evidence type="ECO:0000259" key="13">
    <source>
        <dbReference type="SMART" id="SM00478"/>
    </source>
</evidence>
<evidence type="ECO:0000256" key="11">
    <source>
        <dbReference type="ARBA" id="ARBA00023204"/>
    </source>
</evidence>
<dbReference type="RefSeq" id="WP_045054817.1">
    <property type="nucleotide sequence ID" value="NZ_CAWMDP010000046.1"/>
</dbReference>
<comment type="catalytic activity">
    <reaction evidence="1">
        <text>Hydrolyzes free adenine bases from 7,8-dihydro-8-oxoguanine:adenine mismatched double-stranded DNA, leaving an apurinic site.</text>
        <dbReference type="EC" id="3.2.2.31"/>
    </reaction>
</comment>
<evidence type="ECO:0000256" key="12">
    <source>
        <dbReference type="ARBA" id="ARBA00023295"/>
    </source>
</evidence>
<keyword evidence="9" id="KW-0408">Iron</keyword>
<evidence type="ECO:0000256" key="4">
    <source>
        <dbReference type="ARBA" id="ARBA00012045"/>
    </source>
</evidence>
<dbReference type="CDD" id="cd00056">
    <property type="entry name" value="ENDO3c"/>
    <property type="match status" value="1"/>
</dbReference>
<keyword evidence="11" id="KW-0234">DNA repair</keyword>
<dbReference type="PATRIC" id="fig|1618023.3.peg.4164"/>
<dbReference type="InterPro" id="IPR011257">
    <property type="entry name" value="DNA_glycosylase"/>
</dbReference>
<sequence length="228" mass="25616">MTGTVIDFQDKTTQILVPAKVKWFRHKLATWATENLREFPWRCTTEPYKIFIAEFLLQKTGAVTVEPIYNSFLSKYPTLHDLAAASLPEISLLLKPLGLHFRAERLHQAVQIILKDYAGKIPTSEAQLLTLPGVGKYTARAICSQAYFQPLAVLDTNVARIFERFFGLQGDRVKSRCKLLWKAAEQVAPKAEVGRWNLTLLDFGAAICTARNPSCANCPLAKECNFVT</sequence>
<dbReference type="GO" id="GO:0051539">
    <property type="term" value="F:4 iron, 4 sulfur cluster binding"/>
    <property type="evidence" value="ECO:0007669"/>
    <property type="project" value="InterPro"/>
</dbReference>
<dbReference type="InterPro" id="IPR023170">
    <property type="entry name" value="HhH_base_excis_C"/>
</dbReference>
<proteinExistence type="inferred from homology"/>
<dbReference type="PANTHER" id="PTHR42944:SF1">
    <property type="entry name" value="ADENINE DNA GLYCOSYLASE"/>
    <property type="match status" value="1"/>
</dbReference>
<dbReference type="GO" id="GO:0006284">
    <property type="term" value="P:base-excision repair"/>
    <property type="evidence" value="ECO:0007669"/>
    <property type="project" value="InterPro"/>
</dbReference>
<dbReference type="InterPro" id="IPR003651">
    <property type="entry name" value="Endonuclease3_FeS-loop_motif"/>
</dbReference>
<evidence type="ECO:0000256" key="6">
    <source>
        <dbReference type="ARBA" id="ARBA00022723"/>
    </source>
</evidence>
<dbReference type="GO" id="GO:0032357">
    <property type="term" value="F:oxidized purine DNA binding"/>
    <property type="evidence" value="ECO:0007669"/>
    <property type="project" value="TreeGrafter"/>
</dbReference>
<evidence type="ECO:0000313" key="14">
    <source>
        <dbReference type="EMBL" id="KJH71701.1"/>
    </source>
</evidence>
<dbReference type="Gene3D" id="1.10.1670.10">
    <property type="entry name" value="Helix-hairpin-Helix base-excision DNA repair enzymes (C-terminal)"/>
    <property type="match status" value="1"/>
</dbReference>
<comment type="similarity">
    <text evidence="3">Belongs to the Nth/MutY family.</text>
</comment>
<evidence type="ECO:0000256" key="5">
    <source>
        <dbReference type="ARBA" id="ARBA00022023"/>
    </source>
</evidence>
<evidence type="ECO:0000256" key="3">
    <source>
        <dbReference type="ARBA" id="ARBA00008343"/>
    </source>
</evidence>
<evidence type="ECO:0000256" key="1">
    <source>
        <dbReference type="ARBA" id="ARBA00000843"/>
    </source>
</evidence>
<dbReference type="Gene3D" id="1.10.340.30">
    <property type="entry name" value="Hypothetical protein, domain 2"/>
    <property type="match status" value="1"/>
</dbReference>
<dbReference type="InterPro" id="IPR000445">
    <property type="entry name" value="HhH_motif"/>
</dbReference>
<evidence type="ECO:0000256" key="8">
    <source>
        <dbReference type="ARBA" id="ARBA00022801"/>
    </source>
</evidence>
<protein>
    <recommendedName>
        <fullName evidence="5">Adenine DNA glycosylase</fullName>
        <ecNumber evidence="4">3.2.2.31</ecNumber>
    </recommendedName>
</protein>
<dbReference type="PIRSF" id="PIRSF001435">
    <property type="entry name" value="Nth"/>
    <property type="match status" value="1"/>
</dbReference>
<gene>
    <name evidence="14" type="ORF">UH38_11685</name>
</gene>
<dbReference type="Pfam" id="PF00633">
    <property type="entry name" value="HHH"/>
    <property type="match status" value="1"/>
</dbReference>
<reference evidence="14 15" key="1">
    <citation type="submission" date="2015-02" db="EMBL/GenBank/DDBJ databases">
        <title>Draft genome of a novel marine cyanobacterium (Chroococcales) isolated from South Atlantic Ocean.</title>
        <authorList>
            <person name="Rigonato J."/>
            <person name="Alvarenga D.O."/>
            <person name="Branco L.H."/>
            <person name="Varani A.M."/>
            <person name="Brandini F.P."/>
            <person name="Fiore M.F."/>
        </authorList>
    </citation>
    <scope>NUCLEOTIDE SEQUENCE [LARGE SCALE GENOMIC DNA]</scope>
    <source>
        <strain evidence="14 15">CENA595</strain>
    </source>
</reference>
<evidence type="ECO:0000256" key="7">
    <source>
        <dbReference type="ARBA" id="ARBA00022763"/>
    </source>
</evidence>
<dbReference type="InterPro" id="IPR003265">
    <property type="entry name" value="HhH-GPD_domain"/>
</dbReference>
<evidence type="ECO:0000256" key="2">
    <source>
        <dbReference type="ARBA" id="ARBA00001966"/>
    </source>
</evidence>
<dbReference type="Pfam" id="PF10576">
    <property type="entry name" value="EndIII_4Fe-2S"/>
    <property type="match status" value="1"/>
</dbReference>
<dbReference type="GO" id="GO:0046872">
    <property type="term" value="F:metal ion binding"/>
    <property type="evidence" value="ECO:0007669"/>
    <property type="project" value="UniProtKB-KW"/>
</dbReference>
<keyword evidence="12" id="KW-0326">Glycosidase</keyword>
<dbReference type="GO" id="GO:0035485">
    <property type="term" value="F:adenine/guanine mispair binding"/>
    <property type="evidence" value="ECO:0007669"/>
    <property type="project" value="TreeGrafter"/>
</dbReference>
<dbReference type="GO" id="GO:0006298">
    <property type="term" value="P:mismatch repair"/>
    <property type="evidence" value="ECO:0007669"/>
    <property type="project" value="TreeGrafter"/>
</dbReference>
<dbReference type="SMART" id="SM00525">
    <property type="entry name" value="FES"/>
    <property type="match status" value="1"/>
</dbReference>
<evidence type="ECO:0000313" key="15">
    <source>
        <dbReference type="Proteomes" id="UP000032452"/>
    </source>
</evidence>
<keyword evidence="8" id="KW-0378">Hydrolase</keyword>
<keyword evidence="7" id="KW-0227">DNA damage</keyword>
<evidence type="ECO:0000256" key="10">
    <source>
        <dbReference type="ARBA" id="ARBA00023014"/>
    </source>
</evidence>
<dbReference type="EMBL" id="JYON01000010">
    <property type="protein sequence ID" value="KJH71701.1"/>
    <property type="molecule type" value="Genomic_DNA"/>
</dbReference>
<accession>A0A0D8ZWW3</accession>
<dbReference type="AlphaFoldDB" id="A0A0D8ZWW3"/>